<proteinExistence type="predicted"/>
<dbReference type="InterPro" id="IPR051531">
    <property type="entry name" value="N-acetyltransferase"/>
</dbReference>
<dbReference type="Gene3D" id="3.40.630.30">
    <property type="match status" value="1"/>
</dbReference>
<dbReference type="InterPro" id="IPR016181">
    <property type="entry name" value="Acyl_CoA_acyltransferase"/>
</dbReference>
<dbReference type="InterPro" id="IPR000182">
    <property type="entry name" value="GNAT_dom"/>
</dbReference>
<dbReference type="GO" id="GO:0016747">
    <property type="term" value="F:acyltransferase activity, transferring groups other than amino-acyl groups"/>
    <property type="evidence" value="ECO:0007669"/>
    <property type="project" value="InterPro"/>
</dbReference>
<dbReference type="AlphaFoldDB" id="A0A967BG81"/>
<protein>
    <submittedName>
        <fullName evidence="2">GNAT family N-acetyltransferase</fullName>
    </submittedName>
</protein>
<feature type="domain" description="N-acetyltransferase" evidence="1">
    <location>
        <begin position="17"/>
        <end position="179"/>
    </location>
</feature>
<reference evidence="2" key="1">
    <citation type="submission" date="2020-03" db="EMBL/GenBank/DDBJ databases">
        <title>Roseovarius gahaiensis sp. nov., isolated from Gahai Saline Lake, China.</title>
        <authorList>
            <person name="Sun X."/>
        </authorList>
    </citation>
    <scope>NUCLEOTIDE SEQUENCE</scope>
    <source>
        <strain evidence="2">GH877</strain>
    </source>
</reference>
<dbReference type="Proteomes" id="UP000639775">
    <property type="component" value="Unassembled WGS sequence"/>
</dbReference>
<gene>
    <name evidence="2" type="ORF">HAT86_14035</name>
</gene>
<dbReference type="EMBL" id="JAAORB010000038">
    <property type="protein sequence ID" value="NHQ75576.1"/>
    <property type="molecule type" value="Genomic_DNA"/>
</dbReference>
<accession>A0A967BG81</accession>
<evidence type="ECO:0000313" key="2">
    <source>
        <dbReference type="EMBL" id="NHQ75576.1"/>
    </source>
</evidence>
<name>A0A967BG81_9RHOB</name>
<comment type="caution">
    <text evidence="2">The sequence shown here is derived from an EMBL/GenBank/DDBJ whole genome shotgun (WGS) entry which is preliminary data.</text>
</comment>
<evidence type="ECO:0000259" key="1">
    <source>
        <dbReference type="PROSITE" id="PS51186"/>
    </source>
</evidence>
<keyword evidence="3" id="KW-1185">Reference proteome</keyword>
<dbReference type="PANTHER" id="PTHR43792">
    <property type="entry name" value="GNAT FAMILY, PUTATIVE (AFU_ORTHOLOGUE AFUA_3G00765)-RELATED-RELATED"/>
    <property type="match status" value="1"/>
</dbReference>
<dbReference type="Pfam" id="PF13302">
    <property type="entry name" value="Acetyltransf_3"/>
    <property type="match status" value="1"/>
</dbReference>
<organism evidence="2 3">
    <name type="scientific">Roseovarius gahaiensis</name>
    <dbReference type="NCBI Taxonomy" id="2716691"/>
    <lineage>
        <taxon>Bacteria</taxon>
        <taxon>Pseudomonadati</taxon>
        <taxon>Pseudomonadota</taxon>
        <taxon>Alphaproteobacteria</taxon>
        <taxon>Rhodobacterales</taxon>
        <taxon>Roseobacteraceae</taxon>
        <taxon>Roseovarius</taxon>
    </lineage>
</organism>
<dbReference type="SUPFAM" id="SSF55729">
    <property type="entry name" value="Acyl-CoA N-acyltransferases (Nat)"/>
    <property type="match status" value="1"/>
</dbReference>
<dbReference type="RefSeq" id="WP_167199106.1">
    <property type="nucleotide sequence ID" value="NZ_JAAORB010000038.1"/>
</dbReference>
<sequence length="179" mass="19566">MLHDPTLDQPEMPADRFDLRPVRTSDAGLIEFYTSDDRVARATTSIPHPLPPGATEAFINRAQQAGRSEFVWVMDGTKTGGPEVMGVISLDQIDIGQCEISYWVAPAYWNSGVASAAVSTLIASNPLKCRTLFATVFQDNAASARVLTNSGFQYLGDAETFNVARNAKVATWTYSRKMD</sequence>
<dbReference type="PROSITE" id="PS51186">
    <property type="entry name" value="GNAT"/>
    <property type="match status" value="1"/>
</dbReference>
<evidence type="ECO:0000313" key="3">
    <source>
        <dbReference type="Proteomes" id="UP000639775"/>
    </source>
</evidence>